<proteinExistence type="inferred from homology"/>
<keyword evidence="7" id="KW-1185">Reference proteome</keyword>
<name>A0AAV8XM57_9CUCU</name>
<comment type="subcellular location">
    <subcellularLocation>
        <location evidence="1">Secreted</location>
    </subcellularLocation>
</comment>
<dbReference type="PANTHER" id="PTHR10009:SF11">
    <property type="entry name" value="RH54244P"/>
    <property type="match status" value="1"/>
</dbReference>
<organism evidence="6 7">
    <name type="scientific">Aromia moschata</name>
    <dbReference type="NCBI Taxonomy" id="1265417"/>
    <lineage>
        <taxon>Eukaryota</taxon>
        <taxon>Metazoa</taxon>
        <taxon>Ecdysozoa</taxon>
        <taxon>Arthropoda</taxon>
        <taxon>Hexapoda</taxon>
        <taxon>Insecta</taxon>
        <taxon>Pterygota</taxon>
        <taxon>Neoptera</taxon>
        <taxon>Endopterygota</taxon>
        <taxon>Coleoptera</taxon>
        <taxon>Polyphaga</taxon>
        <taxon>Cucujiformia</taxon>
        <taxon>Chrysomeloidea</taxon>
        <taxon>Cerambycidae</taxon>
        <taxon>Cerambycinae</taxon>
        <taxon>Callichromatini</taxon>
        <taxon>Aromia</taxon>
    </lineage>
</organism>
<evidence type="ECO:0000256" key="3">
    <source>
        <dbReference type="ARBA" id="ARBA00022525"/>
    </source>
</evidence>
<sequence length="288" mass="33033">MRVALFCILSATIVLVSSVGLREEFIYRLRIVNYIFSIHSENNIPMGANVWRNKLFITVPRRRLGIPSTLNYVRLDSPQKHNVPLTPYPSWAKNVYSGYETPTENLFSVYRVAVDPCDRLWFVDTGLLELPGNRTKIKPMTLVIMDLNTDTVIRRYTIPKYQLKDTSVIATVTVDITEFCDKAFAYLPDFAGFGLIVYDFRRNRSWRVSHNYFHPEPGASNLTIGGLSFQFNDGVFSVELSQVKSNGFRDMYFHALAGTHMYKVSTELLRNETLATVTNIYKNDIKVS</sequence>
<evidence type="ECO:0000256" key="2">
    <source>
        <dbReference type="ARBA" id="ARBA00009127"/>
    </source>
</evidence>
<evidence type="ECO:0000256" key="1">
    <source>
        <dbReference type="ARBA" id="ARBA00004613"/>
    </source>
</evidence>
<comment type="caution">
    <text evidence="6">The sequence shown here is derived from an EMBL/GenBank/DDBJ whole genome shotgun (WGS) entry which is preliminary data.</text>
</comment>
<dbReference type="PANTHER" id="PTHR10009">
    <property type="entry name" value="PROTEIN YELLOW-RELATED"/>
    <property type="match status" value="1"/>
</dbReference>
<dbReference type="Proteomes" id="UP001162162">
    <property type="component" value="Unassembled WGS sequence"/>
</dbReference>
<feature type="signal peptide" evidence="5">
    <location>
        <begin position="1"/>
        <end position="18"/>
    </location>
</feature>
<protein>
    <submittedName>
        <fullName evidence="6">Uncharacterized protein</fullName>
    </submittedName>
</protein>
<keyword evidence="4 5" id="KW-0732">Signal</keyword>
<dbReference type="AlphaFoldDB" id="A0AAV8XM57"/>
<keyword evidence="3" id="KW-0964">Secreted</keyword>
<evidence type="ECO:0000313" key="6">
    <source>
        <dbReference type="EMBL" id="KAJ8939823.1"/>
    </source>
</evidence>
<gene>
    <name evidence="6" type="ORF">NQ318_014950</name>
</gene>
<evidence type="ECO:0000256" key="5">
    <source>
        <dbReference type="SAM" id="SignalP"/>
    </source>
</evidence>
<evidence type="ECO:0000256" key="4">
    <source>
        <dbReference type="ARBA" id="ARBA00022729"/>
    </source>
</evidence>
<evidence type="ECO:0000313" key="7">
    <source>
        <dbReference type="Proteomes" id="UP001162162"/>
    </source>
</evidence>
<dbReference type="InterPro" id="IPR011042">
    <property type="entry name" value="6-blade_b-propeller_TolB-like"/>
</dbReference>
<accession>A0AAV8XM57</accession>
<dbReference type="InterPro" id="IPR017996">
    <property type="entry name" value="MRJP/yellow-related"/>
</dbReference>
<dbReference type="EMBL" id="JAPWTK010000466">
    <property type="protein sequence ID" value="KAJ8939823.1"/>
    <property type="molecule type" value="Genomic_DNA"/>
</dbReference>
<feature type="chain" id="PRO_5043552532" evidence="5">
    <location>
        <begin position="19"/>
        <end position="288"/>
    </location>
</feature>
<dbReference type="Gene3D" id="2.120.10.30">
    <property type="entry name" value="TolB, C-terminal domain"/>
    <property type="match status" value="1"/>
</dbReference>
<comment type="similarity">
    <text evidence="2">Belongs to the major royal jelly protein family.</text>
</comment>
<dbReference type="Pfam" id="PF03022">
    <property type="entry name" value="MRJP"/>
    <property type="match status" value="1"/>
</dbReference>
<dbReference type="GO" id="GO:0005576">
    <property type="term" value="C:extracellular region"/>
    <property type="evidence" value="ECO:0007669"/>
    <property type="project" value="UniProtKB-SubCell"/>
</dbReference>
<reference evidence="6" key="1">
    <citation type="journal article" date="2023" name="Insect Mol. Biol.">
        <title>Genome sequencing provides insights into the evolution of gene families encoding plant cell wall-degrading enzymes in longhorned beetles.</title>
        <authorList>
            <person name="Shin N.R."/>
            <person name="Okamura Y."/>
            <person name="Kirsch R."/>
            <person name="Pauchet Y."/>
        </authorList>
    </citation>
    <scope>NUCLEOTIDE SEQUENCE</scope>
    <source>
        <strain evidence="6">AMC_N1</strain>
    </source>
</reference>